<keyword evidence="6" id="KW-1185">Reference proteome</keyword>
<comment type="similarity">
    <text evidence="1">Belongs to the AAA ATPase family.</text>
</comment>
<keyword evidence="3 5" id="KW-0067">ATP-binding</keyword>
<feature type="domain" description="AAA+ ATPase" evidence="4">
    <location>
        <begin position="435"/>
        <end position="567"/>
    </location>
</feature>
<evidence type="ECO:0000259" key="4">
    <source>
        <dbReference type="SMART" id="SM00382"/>
    </source>
</evidence>
<dbReference type="GO" id="GO:0005524">
    <property type="term" value="F:ATP binding"/>
    <property type="evidence" value="ECO:0007669"/>
    <property type="project" value="UniProtKB-KW"/>
</dbReference>
<proteinExistence type="inferred from homology"/>
<dbReference type="Proteomes" id="UP001207654">
    <property type="component" value="Unassembled WGS sequence"/>
</dbReference>
<name>A0ABT4ADV3_9BACT</name>
<evidence type="ECO:0000313" key="6">
    <source>
        <dbReference type="Proteomes" id="UP001207654"/>
    </source>
</evidence>
<dbReference type="SMART" id="SM00382">
    <property type="entry name" value="AAA"/>
    <property type="match status" value="1"/>
</dbReference>
<dbReference type="PANTHER" id="PTHR23073">
    <property type="entry name" value="26S PROTEASOME REGULATORY SUBUNIT"/>
    <property type="match status" value="1"/>
</dbReference>
<reference evidence="5 6" key="1">
    <citation type="submission" date="2022-11" db="EMBL/GenBank/DDBJ databases">
        <title>Minimal conservation of predation-associated metabolite biosynthetic gene clusters underscores biosynthetic potential of Myxococcota including descriptions for ten novel species: Archangium lansinium sp. nov., Myxococcus landrumus sp. nov., Nannocystis bai.</title>
        <authorList>
            <person name="Ahearne A."/>
            <person name="Stevens C."/>
            <person name="Phillips K."/>
        </authorList>
    </citation>
    <scope>NUCLEOTIDE SEQUENCE [LARGE SCALE GENOMIC DNA]</scope>
    <source>
        <strain evidence="5 6">MIWBW</strain>
    </source>
</reference>
<evidence type="ECO:0000256" key="2">
    <source>
        <dbReference type="ARBA" id="ARBA00022741"/>
    </source>
</evidence>
<evidence type="ECO:0000256" key="1">
    <source>
        <dbReference type="ARBA" id="ARBA00006914"/>
    </source>
</evidence>
<keyword evidence="2" id="KW-0547">Nucleotide-binding</keyword>
<organism evidence="5 6">
    <name type="scientific">Archangium lansingense</name>
    <dbReference type="NCBI Taxonomy" id="2995310"/>
    <lineage>
        <taxon>Bacteria</taxon>
        <taxon>Pseudomonadati</taxon>
        <taxon>Myxococcota</taxon>
        <taxon>Myxococcia</taxon>
        <taxon>Myxococcales</taxon>
        <taxon>Cystobacterineae</taxon>
        <taxon>Archangiaceae</taxon>
        <taxon>Archangium</taxon>
    </lineage>
</organism>
<gene>
    <name evidence="5" type="ORF">OV287_34115</name>
</gene>
<dbReference type="Pfam" id="PF00004">
    <property type="entry name" value="AAA"/>
    <property type="match status" value="1"/>
</dbReference>
<protein>
    <submittedName>
        <fullName evidence="5">ATP-binding protein</fullName>
    </submittedName>
</protein>
<dbReference type="RefSeq" id="WP_267538222.1">
    <property type="nucleotide sequence ID" value="NZ_JAPNKA010000001.1"/>
</dbReference>
<accession>A0ABT4ADV3</accession>
<dbReference type="CDD" id="cd19481">
    <property type="entry name" value="RecA-like_protease"/>
    <property type="match status" value="1"/>
</dbReference>
<dbReference type="EMBL" id="JAPNKA010000001">
    <property type="protein sequence ID" value="MCY1079506.1"/>
    <property type="molecule type" value="Genomic_DNA"/>
</dbReference>
<comment type="caution">
    <text evidence="5">The sequence shown here is derived from an EMBL/GenBank/DDBJ whole genome shotgun (WGS) entry which is preliminary data.</text>
</comment>
<dbReference type="InterPro" id="IPR003593">
    <property type="entry name" value="AAA+_ATPase"/>
</dbReference>
<evidence type="ECO:0000256" key="3">
    <source>
        <dbReference type="ARBA" id="ARBA00022840"/>
    </source>
</evidence>
<dbReference type="InterPro" id="IPR027417">
    <property type="entry name" value="P-loop_NTPase"/>
</dbReference>
<evidence type="ECO:0000313" key="5">
    <source>
        <dbReference type="EMBL" id="MCY1079506.1"/>
    </source>
</evidence>
<sequence length="652" mass="69970">MNAPSSTSLTLRDCALAALARQFPDSEQAPAELQLLHRSRQALEGQQRDWLSGARACLETPSPVDVPLVRLARALGLTLLEQLTIALAAAVEEEPLVGRVLASLQAPTGGSRPTLGLVSIAFAEAAPPLGPSPLHTLANGAALQSRLLSRLTPEAPLAEQALALPLPIYLALRGQEASWPGTTLGLGPYPEVLLPDSVLDEARRHADTLILHPSSALQLRGGSTAELRTVATALAAALKRHPLFIETDRLDALGPYLQLHSLLPVFCFELGPGERKSVPPLPFYEGPVLLISGSEGNLEWLAGAMPTWSLPVPGRTERKALWEATLGDAALAEHLAGTHRHRAGRISHLGRLARRHAAMQGRTTPEERDMVAAAWSSDAGGLGALAQALPDRISDEALVANPPLAAELQALLLRCRAREGLAEGLGASATTRYRTGVTALLVGPSGTGKTLAAGWLATRLGMPLYRVDLASVTSKYIGETEKNLAQLFARAEHAEVMLLFDEADSLFGRRTDIRDSNDRFANAQTNYLLQRIESFDGVALLTSNSKGRFDPAFMRRLDAIIEFPMPGPEERRSLWLSHLGEGHRVAPKDLNRLAAMVELSGGHIRNAVLLAAVLARGEGRPIEYGDLLKGFASEYKKLGRHVPSELREPGTN</sequence>
<dbReference type="Gene3D" id="3.40.50.300">
    <property type="entry name" value="P-loop containing nucleotide triphosphate hydrolases"/>
    <property type="match status" value="1"/>
</dbReference>
<dbReference type="InterPro" id="IPR050221">
    <property type="entry name" value="26S_Proteasome_ATPase"/>
</dbReference>
<dbReference type="SUPFAM" id="SSF52540">
    <property type="entry name" value="P-loop containing nucleoside triphosphate hydrolases"/>
    <property type="match status" value="1"/>
</dbReference>
<dbReference type="InterPro" id="IPR003959">
    <property type="entry name" value="ATPase_AAA_core"/>
</dbReference>